<dbReference type="GO" id="GO:0005634">
    <property type="term" value="C:nucleus"/>
    <property type="evidence" value="ECO:0007669"/>
    <property type="project" value="UniProtKB-SubCell"/>
</dbReference>
<dbReference type="GO" id="GO:0051301">
    <property type="term" value="P:cell division"/>
    <property type="evidence" value="ECO:0007669"/>
    <property type="project" value="UniProtKB-UniRule"/>
</dbReference>
<dbReference type="PANTHER" id="PTHR46681">
    <property type="entry name" value="KINETOCHORE PROTEIN NDC80 HOMOLOG"/>
    <property type="match status" value="1"/>
</dbReference>
<feature type="coiled-coil region" evidence="9">
    <location>
        <begin position="271"/>
        <end position="343"/>
    </location>
</feature>
<evidence type="ECO:0000259" key="11">
    <source>
        <dbReference type="Pfam" id="PF03801"/>
    </source>
</evidence>
<dbReference type="EMBL" id="JAMYWD010000008">
    <property type="protein sequence ID" value="KAJ4962165.1"/>
    <property type="molecule type" value="Genomic_DNA"/>
</dbReference>
<keyword evidence="6 8" id="KW-0131">Cell cycle</keyword>
<evidence type="ECO:0000256" key="3">
    <source>
        <dbReference type="ARBA" id="ARBA00022618"/>
    </source>
</evidence>
<feature type="compositionally biased region" description="Basic and acidic residues" evidence="10">
    <location>
        <begin position="9"/>
        <end position="32"/>
    </location>
</feature>
<feature type="domain" description="Kinetochore protein Ndc80 CH" evidence="11">
    <location>
        <begin position="52"/>
        <end position="160"/>
    </location>
</feature>
<keyword evidence="7 8" id="KW-0137">Centromere</keyword>
<comment type="function">
    <text evidence="8">Acts as a component of the essential kinetochore-associated NDC80 complex, which is required for chromosome segregation and spindle checkpoint activity.</text>
</comment>
<gene>
    <name evidence="12" type="ORF">NE237_022104</name>
</gene>
<dbReference type="PANTHER" id="PTHR46681:SF1">
    <property type="entry name" value="KINETOCHORE PROTEIN NDC80 HOMOLOG"/>
    <property type="match status" value="1"/>
</dbReference>
<reference evidence="12" key="1">
    <citation type="journal article" date="2023" name="Plant J.">
        <title>The genome of the king protea, Protea cynaroides.</title>
        <authorList>
            <person name="Chang J."/>
            <person name="Duong T.A."/>
            <person name="Schoeman C."/>
            <person name="Ma X."/>
            <person name="Roodt D."/>
            <person name="Barker N."/>
            <person name="Li Z."/>
            <person name="Van de Peer Y."/>
            <person name="Mizrachi E."/>
        </authorList>
    </citation>
    <scope>NUCLEOTIDE SEQUENCE</scope>
    <source>
        <tissue evidence="12">Young leaves</tissue>
    </source>
</reference>
<comment type="subunit">
    <text evidence="8">Component of the NDC80 complex.</text>
</comment>
<dbReference type="InterPro" id="IPR055307">
    <property type="entry name" value="NDC80_plants"/>
</dbReference>
<keyword evidence="4 8" id="KW-0498">Mitosis</keyword>
<dbReference type="OrthoDB" id="7459479at2759"/>
<evidence type="ECO:0000256" key="7">
    <source>
        <dbReference type="ARBA" id="ARBA00023328"/>
    </source>
</evidence>
<evidence type="ECO:0000256" key="10">
    <source>
        <dbReference type="SAM" id="MobiDB-lite"/>
    </source>
</evidence>
<comment type="similarity">
    <text evidence="1 8">Belongs to the NDC80/HEC1 family.</text>
</comment>
<evidence type="ECO:0000256" key="9">
    <source>
        <dbReference type="SAM" id="Coils"/>
    </source>
</evidence>
<dbReference type="GO" id="GO:0031262">
    <property type="term" value="C:Ndc80 complex"/>
    <property type="evidence" value="ECO:0007669"/>
    <property type="project" value="UniProtKB-UniRule"/>
</dbReference>
<evidence type="ECO:0000256" key="8">
    <source>
        <dbReference type="RuleBase" id="RU368072"/>
    </source>
</evidence>
<dbReference type="Pfam" id="PF03801">
    <property type="entry name" value="Ndc80_HEC"/>
    <property type="match status" value="1"/>
</dbReference>
<keyword evidence="13" id="KW-1185">Reference proteome</keyword>
<evidence type="ECO:0000256" key="1">
    <source>
        <dbReference type="ARBA" id="ARBA00007050"/>
    </source>
</evidence>
<feature type="region of interest" description="Disordered" evidence="10">
    <location>
        <begin position="1"/>
        <end position="49"/>
    </location>
</feature>
<keyword evidence="5 9" id="KW-0175">Coiled coil</keyword>
<feature type="coiled-coil region" evidence="9">
    <location>
        <begin position="437"/>
        <end position="525"/>
    </location>
</feature>
<dbReference type="Gene3D" id="1.10.418.30">
    <property type="entry name" value="Ncd80 complex, Ncd80 subunit"/>
    <property type="match status" value="1"/>
</dbReference>
<dbReference type="Proteomes" id="UP001141806">
    <property type="component" value="Unassembled WGS sequence"/>
</dbReference>
<evidence type="ECO:0000313" key="12">
    <source>
        <dbReference type="EMBL" id="KAJ4962165.1"/>
    </source>
</evidence>
<comment type="subcellular location">
    <subcellularLocation>
        <location evidence="8">Chromosome</location>
        <location evidence="8">Centromere</location>
        <location evidence="8">Kinetochore</location>
    </subcellularLocation>
    <subcellularLocation>
        <location evidence="8">Nucleus</location>
    </subcellularLocation>
</comment>
<keyword evidence="2 8" id="KW-0158">Chromosome</keyword>
<dbReference type="InterPro" id="IPR038273">
    <property type="entry name" value="Ndc80_sf"/>
</dbReference>
<keyword evidence="3 8" id="KW-0132">Cell division</keyword>
<proteinExistence type="inferred from homology"/>
<evidence type="ECO:0000256" key="2">
    <source>
        <dbReference type="ARBA" id="ARBA00022454"/>
    </source>
</evidence>
<dbReference type="AlphaFoldDB" id="A0A9Q0K4Z2"/>
<accession>A0A9Q0K4Z2</accession>
<sequence>MRGGRRRPKESIPERPSIDPRTISHRDGRDSDASFCSSRPSFSSAGMGRAASSVSINDRSYQSRALREINTYLSSQSSTISLRPPLPSAKDITETLRFLCHRLDWPDINKLEEDLPLLLKILDCPIKLNKSALKAPGTPHTWPSLLAVIHWLVQIALYSDHITSSDSNTSNFLSDNKVFLYAFESYSLYLRGEDDEVDDLDREFTEKVEQEKNAAADKVTLMEGEVANLAAEIEALRMAPSSREERENDKSVFEKDIQKFHTIIEEISNGILLMETALKEKEKELETKVREYQRICEENEELKKNIDSQTMNAREAERMKRELQAVERDIAEAEAARNAWEEKSWDLDAALGHKFKELESLSIECNQALRRLKLGNDFQYVLNPKGSTPAEVLGIDYKSNIKPELTSLMDSINKSSVTKLEELISLQQRSVDNDSKLELKRNRLAVLQSRVDDGEAQLNMLKKEIQDCTSRYTVEAKEMVEDVERETHEMDMVEREAEEYLKASKANLQRVIEQTEEETQMCARELVMLLDLISKYKECMETTVSVMGNDLSDTAKAVADTHKHSLKAQFGTLSDVGLV</sequence>
<dbReference type="GO" id="GO:0051315">
    <property type="term" value="P:attachment of mitotic spindle microtubules to kinetochore"/>
    <property type="evidence" value="ECO:0007669"/>
    <property type="project" value="UniProtKB-UniRule"/>
</dbReference>
<dbReference type="InterPro" id="IPR055260">
    <property type="entry name" value="Ndc80_CH"/>
</dbReference>
<evidence type="ECO:0000256" key="4">
    <source>
        <dbReference type="ARBA" id="ARBA00022776"/>
    </source>
</evidence>
<keyword evidence="8" id="KW-0995">Kinetochore</keyword>
<comment type="caution">
    <text evidence="12">The sequence shown here is derived from an EMBL/GenBank/DDBJ whole genome shotgun (WGS) entry which is preliminary data.</text>
</comment>
<protein>
    <recommendedName>
        <fullName evidence="8">Kinetochore protein NDC80</fullName>
    </recommendedName>
</protein>
<evidence type="ECO:0000256" key="6">
    <source>
        <dbReference type="ARBA" id="ARBA00023306"/>
    </source>
</evidence>
<organism evidence="12 13">
    <name type="scientific">Protea cynaroides</name>
    <dbReference type="NCBI Taxonomy" id="273540"/>
    <lineage>
        <taxon>Eukaryota</taxon>
        <taxon>Viridiplantae</taxon>
        <taxon>Streptophyta</taxon>
        <taxon>Embryophyta</taxon>
        <taxon>Tracheophyta</taxon>
        <taxon>Spermatophyta</taxon>
        <taxon>Magnoliopsida</taxon>
        <taxon>Proteales</taxon>
        <taxon>Proteaceae</taxon>
        <taxon>Protea</taxon>
    </lineage>
</organism>
<feature type="compositionally biased region" description="Low complexity" evidence="10">
    <location>
        <begin position="33"/>
        <end position="45"/>
    </location>
</feature>
<name>A0A9Q0K4Z2_9MAGN</name>
<evidence type="ECO:0000256" key="5">
    <source>
        <dbReference type="ARBA" id="ARBA00023054"/>
    </source>
</evidence>
<evidence type="ECO:0000313" key="13">
    <source>
        <dbReference type="Proteomes" id="UP001141806"/>
    </source>
</evidence>
<keyword evidence="8" id="KW-0539">Nucleus</keyword>